<reference evidence="2" key="1">
    <citation type="journal article" date="2014" name="Int. J. Syst. Evol. Microbiol.">
        <title>Complete genome sequence of Corynebacterium casei LMG S-19264T (=DSM 44701T), isolated from a smear-ripened cheese.</title>
        <authorList>
            <consortium name="US DOE Joint Genome Institute (JGI-PGF)"/>
            <person name="Walter F."/>
            <person name="Albersmeier A."/>
            <person name="Kalinowski J."/>
            <person name="Ruckert C."/>
        </authorList>
    </citation>
    <scope>NUCLEOTIDE SEQUENCE</scope>
    <source>
        <strain evidence="2">CGMCC 1.15958</strain>
    </source>
</reference>
<evidence type="ECO:0000313" key="3">
    <source>
        <dbReference type="Proteomes" id="UP000609064"/>
    </source>
</evidence>
<accession>A0A917DMR0</accession>
<organism evidence="2 3">
    <name type="scientific">Emticicia aquatilis</name>
    <dbReference type="NCBI Taxonomy" id="1537369"/>
    <lineage>
        <taxon>Bacteria</taxon>
        <taxon>Pseudomonadati</taxon>
        <taxon>Bacteroidota</taxon>
        <taxon>Cytophagia</taxon>
        <taxon>Cytophagales</taxon>
        <taxon>Leadbetterellaceae</taxon>
        <taxon>Emticicia</taxon>
    </lineage>
</organism>
<feature type="domain" description="HTH LytTR-type" evidence="1">
    <location>
        <begin position="7"/>
        <end position="102"/>
    </location>
</feature>
<proteinExistence type="predicted"/>
<sequence>MNTVKIYHKKYIVANEVVLLKAEANYTELHFENGNKIILAKTLKRLHESFSEHGFFRISKTNMVNLKFIAKTNENYAIVKMKNDLELHVSRRRRLDLKDFIFSNTKSKILS</sequence>
<dbReference type="InterPro" id="IPR007492">
    <property type="entry name" value="LytTR_DNA-bd_dom"/>
</dbReference>
<dbReference type="Pfam" id="PF04397">
    <property type="entry name" value="LytTR"/>
    <property type="match status" value="1"/>
</dbReference>
<evidence type="ECO:0000313" key="2">
    <source>
        <dbReference type="EMBL" id="GGD51364.1"/>
    </source>
</evidence>
<keyword evidence="3" id="KW-1185">Reference proteome</keyword>
<dbReference type="RefSeq" id="WP_188765372.1">
    <property type="nucleotide sequence ID" value="NZ_BMKK01000002.1"/>
</dbReference>
<protein>
    <recommendedName>
        <fullName evidence="1">HTH LytTR-type domain-containing protein</fullName>
    </recommendedName>
</protein>
<name>A0A917DMR0_9BACT</name>
<dbReference type="EMBL" id="BMKK01000002">
    <property type="protein sequence ID" value="GGD51364.1"/>
    <property type="molecule type" value="Genomic_DNA"/>
</dbReference>
<dbReference type="Proteomes" id="UP000609064">
    <property type="component" value="Unassembled WGS sequence"/>
</dbReference>
<reference evidence="2" key="2">
    <citation type="submission" date="2020-09" db="EMBL/GenBank/DDBJ databases">
        <authorList>
            <person name="Sun Q."/>
            <person name="Zhou Y."/>
        </authorList>
    </citation>
    <scope>NUCLEOTIDE SEQUENCE</scope>
    <source>
        <strain evidence="2">CGMCC 1.15958</strain>
    </source>
</reference>
<dbReference type="AlphaFoldDB" id="A0A917DMR0"/>
<dbReference type="GO" id="GO:0003677">
    <property type="term" value="F:DNA binding"/>
    <property type="evidence" value="ECO:0007669"/>
    <property type="project" value="InterPro"/>
</dbReference>
<evidence type="ECO:0000259" key="1">
    <source>
        <dbReference type="SMART" id="SM00850"/>
    </source>
</evidence>
<dbReference type="Gene3D" id="2.40.50.1020">
    <property type="entry name" value="LytTr DNA-binding domain"/>
    <property type="match status" value="1"/>
</dbReference>
<gene>
    <name evidence="2" type="ORF">GCM10011514_14500</name>
</gene>
<comment type="caution">
    <text evidence="2">The sequence shown here is derived from an EMBL/GenBank/DDBJ whole genome shotgun (WGS) entry which is preliminary data.</text>
</comment>
<dbReference type="SMART" id="SM00850">
    <property type="entry name" value="LytTR"/>
    <property type="match status" value="1"/>
</dbReference>